<evidence type="ECO:0000256" key="1">
    <source>
        <dbReference type="SAM" id="MobiDB-lite"/>
    </source>
</evidence>
<protein>
    <submittedName>
        <fullName evidence="4">Uncharacterized protein</fullName>
    </submittedName>
</protein>
<evidence type="ECO:0000313" key="4">
    <source>
        <dbReference type="EMBL" id="PPQ28303.1"/>
    </source>
</evidence>
<dbReference type="InterPro" id="IPR046847">
    <property type="entry name" value="Xre-like_HTH"/>
</dbReference>
<evidence type="ECO:0000313" key="5">
    <source>
        <dbReference type="Proteomes" id="UP000239724"/>
    </source>
</evidence>
<dbReference type="Proteomes" id="UP000239724">
    <property type="component" value="Unassembled WGS sequence"/>
</dbReference>
<evidence type="ECO:0000259" key="2">
    <source>
        <dbReference type="Pfam" id="PF09722"/>
    </source>
</evidence>
<evidence type="ECO:0000259" key="3">
    <source>
        <dbReference type="Pfam" id="PF20432"/>
    </source>
</evidence>
<feature type="region of interest" description="Disordered" evidence="1">
    <location>
        <begin position="203"/>
        <end position="222"/>
    </location>
</feature>
<proteinExistence type="predicted"/>
<feature type="domain" description="Antitoxin Xre/MbcA/ParS-like toxin-binding" evidence="2">
    <location>
        <begin position="195"/>
        <end position="244"/>
    </location>
</feature>
<comment type="caution">
    <text evidence="4">The sequence shown here is derived from an EMBL/GenBank/DDBJ whole genome shotgun (WGS) entry which is preliminary data.</text>
</comment>
<dbReference type="NCBIfam" id="TIGR02293">
    <property type="entry name" value="TAS_TIGR02293"/>
    <property type="match status" value="1"/>
</dbReference>
<accession>A0A2S6N0Z7</accession>
<dbReference type="Pfam" id="PF09722">
    <property type="entry name" value="Xre_MbcA_ParS_C"/>
    <property type="match status" value="1"/>
</dbReference>
<feature type="domain" description="Antitoxin Xre-like helix-turn-helix" evidence="3">
    <location>
        <begin position="131"/>
        <end position="190"/>
    </location>
</feature>
<keyword evidence="5" id="KW-1185">Reference proteome</keyword>
<dbReference type="Pfam" id="PF20432">
    <property type="entry name" value="Xre-like-HTH"/>
    <property type="match status" value="1"/>
</dbReference>
<organism evidence="4 5">
    <name type="scientific">Rhodopila globiformis</name>
    <name type="common">Rhodopseudomonas globiformis</name>
    <dbReference type="NCBI Taxonomy" id="1071"/>
    <lineage>
        <taxon>Bacteria</taxon>
        <taxon>Pseudomonadati</taxon>
        <taxon>Pseudomonadota</taxon>
        <taxon>Alphaproteobacteria</taxon>
        <taxon>Acetobacterales</taxon>
        <taxon>Acetobacteraceae</taxon>
        <taxon>Rhodopila</taxon>
    </lineage>
</organism>
<reference evidence="4 5" key="1">
    <citation type="journal article" date="2018" name="Arch. Microbiol.">
        <title>New insights into the metabolic potential of the phototrophic purple bacterium Rhodopila globiformis DSM 161(T) from its draft genome sequence and evidence for a vanadium-dependent nitrogenase.</title>
        <authorList>
            <person name="Imhoff J.F."/>
            <person name="Rahn T."/>
            <person name="Kunzel S."/>
            <person name="Neulinger S.C."/>
        </authorList>
    </citation>
    <scope>NUCLEOTIDE SEQUENCE [LARGE SCALE GENOMIC DNA]</scope>
    <source>
        <strain evidence="4 5">DSM 161</strain>
    </source>
</reference>
<dbReference type="InterPro" id="IPR011979">
    <property type="entry name" value="Antitox_Xre"/>
</dbReference>
<dbReference type="EMBL" id="NHRY01000245">
    <property type="protein sequence ID" value="PPQ28303.1"/>
    <property type="molecule type" value="Genomic_DNA"/>
</dbReference>
<dbReference type="AlphaFoldDB" id="A0A2S6N0Z7"/>
<sequence length="247" mass="27173">MSRRRFRRVLACIFPSGTPFLTSWSRRPRMLTDYDAKAVADVMGIAFLRSPDGESSLVATPDKTTNAGLALPGDRLAGDFVIRVDDATILVVEAGTPDRPARLGPSNNRISRWPGHGMDPVSSPSPLFIEKAVEKGLPRQALRHVAESLAGGDKAKISSLEWGVVPKTTLERREKQLSPQESERTERVARLFVHARRALGSEAEAREFMTTPHPQLEGRSPLDAARTDLGTRRTEQILNALEYGLAL</sequence>
<name>A0A2S6N0Z7_RHOGL</name>
<dbReference type="GO" id="GO:0003677">
    <property type="term" value="F:DNA binding"/>
    <property type="evidence" value="ECO:0007669"/>
    <property type="project" value="InterPro"/>
</dbReference>
<dbReference type="InterPro" id="IPR024467">
    <property type="entry name" value="Xre/MbcA/ParS-like_toxin-bd"/>
</dbReference>
<gene>
    <name evidence="4" type="ORF">CCS01_24670</name>
</gene>